<dbReference type="InterPro" id="IPR009000">
    <property type="entry name" value="Transl_B-barrel_sf"/>
</dbReference>
<organism evidence="15 16">
    <name type="scientific">Lichtheimia corymbifera JMRC:FSU:9682</name>
    <dbReference type="NCBI Taxonomy" id="1263082"/>
    <lineage>
        <taxon>Eukaryota</taxon>
        <taxon>Fungi</taxon>
        <taxon>Fungi incertae sedis</taxon>
        <taxon>Mucoromycota</taxon>
        <taxon>Mucoromycotina</taxon>
        <taxon>Mucoromycetes</taxon>
        <taxon>Mucorales</taxon>
        <taxon>Lichtheimiaceae</taxon>
        <taxon>Lichtheimia</taxon>
    </lineage>
</organism>
<dbReference type="PANTHER" id="PTHR23115">
    <property type="entry name" value="TRANSLATION FACTOR"/>
    <property type="match status" value="1"/>
</dbReference>
<evidence type="ECO:0000256" key="1">
    <source>
        <dbReference type="ARBA" id="ARBA00004496"/>
    </source>
</evidence>
<evidence type="ECO:0000313" key="16">
    <source>
        <dbReference type="Proteomes" id="UP000027586"/>
    </source>
</evidence>
<feature type="compositionally biased region" description="Polar residues" evidence="13">
    <location>
        <begin position="264"/>
        <end position="278"/>
    </location>
</feature>
<gene>
    <name evidence="15" type="ORF">LCOR_09275.1</name>
</gene>
<evidence type="ECO:0000256" key="5">
    <source>
        <dbReference type="ARBA" id="ARBA00022741"/>
    </source>
</evidence>
<dbReference type="Pfam" id="PF22594">
    <property type="entry name" value="GTP-eEF1A_C"/>
    <property type="match status" value="1"/>
</dbReference>
<comment type="caution">
    <text evidence="15">The sequence shown here is derived from an EMBL/GenBank/DDBJ whole genome shotgun (WGS) entry which is preliminary data.</text>
</comment>
<dbReference type="GO" id="GO:0003924">
    <property type="term" value="F:GTPase activity"/>
    <property type="evidence" value="ECO:0007669"/>
    <property type="project" value="InterPro"/>
</dbReference>
<feature type="compositionally biased region" description="Low complexity" evidence="13">
    <location>
        <begin position="130"/>
        <end position="153"/>
    </location>
</feature>
<evidence type="ECO:0000259" key="14">
    <source>
        <dbReference type="PROSITE" id="PS51722"/>
    </source>
</evidence>
<evidence type="ECO:0000313" key="15">
    <source>
        <dbReference type="EMBL" id="CDH58414.1"/>
    </source>
</evidence>
<reference evidence="15" key="1">
    <citation type="submission" date="2013-08" db="EMBL/GenBank/DDBJ databases">
        <title>Gene expansion shapes genome architecture in the human pathogen Lichtheimia corymbifera: an evolutionary genomics analysis in the ancient terrestrial Mucorales (Mucoromycotina).</title>
        <authorList>
            <person name="Schwartze V.U."/>
            <person name="Winter S."/>
            <person name="Shelest E."/>
            <person name="Marcet-Houben M."/>
            <person name="Horn F."/>
            <person name="Wehner S."/>
            <person name="Hoffmann K."/>
            <person name="Riege K."/>
            <person name="Sammeth M."/>
            <person name="Nowrousian M."/>
            <person name="Valiante V."/>
            <person name="Linde J."/>
            <person name="Jacobsen I.D."/>
            <person name="Marz M."/>
            <person name="Brakhage A.A."/>
            <person name="Gabaldon T."/>
            <person name="Bocker S."/>
            <person name="Voigt K."/>
        </authorList>
    </citation>
    <scope>NUCLEOTIDE SEQUENCE [LARGE SCALE GENOMIC DNA]</scope>
    <source>
        <strain evidence="15">FSU 9682</strain>
    </source>
</reference>
<keyword evidence="4" id="KW-0597">Phosphoprotein</keyword>
<evidence type="ECO:0000256" key="4">
    <source>
        <dbReference type="ARBA" id="ARBA00022553"/>
    </source>
</evidence>
<evidence type="ECO:0000256" key="3">
    <source>
        <dbReference type="ARBA" id="ARBA00022490"/>
    </source>
</evidence>
<dbReference type="Gene3D" id="3.40.50.300">
    <property type="entry name" value="P-loop containing nucleotide triphosphate hydrolases"/>
    <property type="match status" value="1"/>
</dbReference>
<dbReference type="Pfam" id="PF00009">
    <property type="entry name" value="GTP_EFTU"/>
    <property type="match status" value="1"/>
</dbReference>
<keyword evidence="6" id="KW-0378">Hydrolase</keyword>
<evidence type="ECO:0000256" key="9">
    <source>
        <dbReference type="ARBA" id="ARBA00023134"/>
    </source>
</evidence>
<evidence type="ECO:0000256" key="8">
    <source>
        <dbReference type="ARBA" id="ARBA00022917"/>
    </source>
</evidence>
<feature type="compositionally biased region" description="Low complexity" evidence="13">
    <location>
        <begin position="160"/>
        <end position="228"/>
    </location>
</feature>
<dbReference type="Gene3D" id="2.40.30.10">
    <property type="entry name" value="Translation factors"/>
    <property type="match status" value="2"/>
</dbReference>
<comment type="catalytic activity">
    <reaction evidence="10">
        <text>GTP + H2O = GDP + phosphate + H(+)</text>
        <dbReference type="Rhea" id="RHEA:19669"/>
        <dbReference type="ChEBI" id="CHEBI:15377"/>
        <dbReference type="ChEBI" id="CHEBI:15378"/>
        <dbReference type="ChEBI" id="CHEBI:37565"/>
        <dbReference type="ChEBI" id="CHEBI:43474"/>
        <dbReference type="ChEBI" id="CHEBI:58189"/>
    </reaction>
    <physiologicalReaction direction="left-to-right" evidence="10">
        <dbReference type="Rhea" id="RHEA:19670"/>
    </physiologicalReaction>
</comment>
<dbReference type="InterPro" id="IPR000795">
    <property type="entry name" value="T_Tr_GTP-bd_dom"/>
</dbReference>
<accession>A0A068S7Z6</accession>
<dbReference type="GO" id="GO:0002184">
    <property type="term" value="P:cytoplasmic translational termination"/>
    <property type="evidence" value="ECO:0007669"/>
    <property type="project" value="UniProtKB-ARBA"/>
</dbReference>
<dbReference type="PRINTS" id="PR00315">
    <property type="entry name" value="ELONGATNFCT"/>
</dbReference>
<feature type="compositionally biased region" description="Polar residues" evidence="13">
    <location>
        <begin position="243"/>
        <end position="256"/>
    </location>
</feature>
<keyword evidence="3" id="KW-0963">Cytoplasm</keyword>
<dbReference type="GO" id="GO:0006417">
    <property type="term" value="P:regulation of translation"/>
    <property type="evidence" value="ECO:0007669"/>
    <property type="project" value="UniProtKB-KW"/>
</dbReference>
<dbReference type="AlphaFoldDB" id="A0A068S7Z6"/>
<sequence>MSRHRAVRNLDIDDVLDEDTYSDDYDENELDEGDLNDEDRQELENGLSHVRNIVGEDIGISDTEIKEALWYYYFDREETVNWVFDKVAKIKAEEEKQKKKAAKKAAAAAASKDRKPRYRRPPAKLYADVQQSPSSSSSPMGSSSLQSLAQRASTNNKPTQKASSLQSLAQKAAGQRGMSALQTLASRQQQRTATTTSSTTTTNTTATPSSSPKPSSLAALAQKSSASKGRTSLAHLATRSRPSETSARPTSSNQGLSGLAKLASKSNVSDKPSLSPSLEKQRQQQQQPVKETMKDVTPKKAFHITNDQPANPLCAKPSAAANFLFMHMYPQQANTTTTPSPIPAFSSIGRAFYEAVKTSDDTIKAFSFDVPSPDDIVMEAQSQRSGPTATQSKKTKSTEPSSASNQSEDQLSQDMLGMGLEDVAKKAAQARLKVSSATSTPAGTPPDTPRSASPLAKIPASKRVNVMEEYAKRSGEKPKLNLVVIGHVDAGKSTLMGHLLYEIGHVNDRTMKKYERDSQKIGKGSFAYAWVLDETGEERDRGITMDIATNNFETDHRSFTLLDAPGHRDFIPNMISGTAQADAAVLVVDASTGGFESGFEANGQTKEHALLARSLGVQQMIIAVNKLDTLNWDQGRFDTIVEKLNLFLVQAGYRKSNLTYIPVSGLTGENLIKKSDLVNWYSGPSLLELIDAFEPPVRALDKPLRMGVTDFFKGGIGSSGGVSVGGSIDAGHVQVGEQVMVVPGGEIGIVKAMQVNDETSTWAAAGDSVLMTLSGLDIMNLSNGCVICNPQFPVPVTSTFTAQIVVFDIKIPITAGFPVVLHQQSLDEPASIIKLLCTLDKSTGEVTKRNPRHLGKGMTAKVKIQLSNRAIPLETFKQNKQLGRIMLRRGGETIAAGVVDEILTFGS</sequence>
<keyword evidence="7" id="KW-0810">Translation regulation</keyword>
<proteinExistence type="inferred from homology"/>
<name>A0A068S7Z6_9FUNG</name>
<dbReference type="InterPro" id="IPR050100">
    <property type="entry name" value="TRAFAC_GTPase_members"/>
</dbReference>
<dbReference type="CDD" id="cd04093">
    <property type="entry name" value="HBS1_C_III"/>
    <property type="match status" value="1"/>
</dbReference>
<dbReference type="InterPro" id="IPR037189">
    <property type="entry name" value="HBS1-like_N_sf"/>
</dbReference>
<dbReference type="PROSITE" id="PS51722">
    <property type="entry name" value="G_TR_2"/>
    <property type="match status" value="1"/>
</dbReference>
<dbReference type="InterPro" id="IPR015033">
    <property type="entry name" value="HBS1-like_N"/>
</dbReference>
<dbReference type="GO" id="GO:0005829">
    <property type="term" value="C:cytosol"/>
    <property type="evidence" value="ECO:0007669"/>
    <property type="project" value="GOC"/>
</dbReference>
<dbReference type="Pfam" id="PF08938">
    <property type="entry name" value="HBS1_N"/>
    <property type="match status" value="1"/>
</dbReference>
<evidence type="ECO:0000256" key="13">
    <source>
        <dbReference type="SAM" id="MobiDB-lite"/>
    </source>
</evidence>
<dbReference type="GO" id="GO:0005525">
    <property type="term" value="F:GTP binding"/>
    <property type="evidence" value="ECO:0007669"/>
    <property type="project" value="UniProtKB-KW"/>
</dbReference>
<dbReference type="FunFam" id="3.40.50.300:FF:000204">
    <property type="entry name" value="Translation elongation factor Tu"/>
    <property type="match status" value="1"/>
</dbReference>
<feature type="region of interest" description="Disordered" evidence="13">
    <location>
        <begin position="431"/>
        <end position="457"/>
    </location>
</feature>
<evidence type="ECO:0000256" key="6">
    <source>
        <dbReference type="ARBA" id="ARBA00022801"/>
    </source>
</evidence>
<keyword evidence="9" id="KW-0342">GTP-binding</keyword>
<feature type="domain" description="Tr-type G" evidence="14">
    <location>
        <begin position="477"/>
        <end position="698"/>
    </location>
</feature>
<comment type="similarity">
    <text evidence="2">Belongs to the TRAFAC class translation factor GTPase superfamily. Classic translation factor GTPase family. EF-Tu/EF-1A subfamily.</text>
</comment>
<feature type="region of interest" description="Disordered" evidence="13">
    <location>
        <begin position="381"/>
        <end position="410"/>
    </location>
</feature>
<keyword evidence="5" id="KW-0547">Nucleotide-binding</keyword>
<dbReference type="InterPro" id="IPR009001">
    <property type="entry name" value="Transl_elong_EF1A/Init_IF2_C"/>
</dbReference>
<dbReference type="FunFam" id="2.40.30.10:FF:000070">
    <property type="entry name" value="Translation elongation factor EF-1 subunit"/>
    <property type="match status" value="1"/>
</dbReference>
<protein>
    <recommendedName>
        <fullName evidence="12">Elongation factor 1 alpha-like protein</fullName>
    </recommendedName>
</protein>
<dbReference type="EMBL" id="CBTN010000056">
    <property type="protein sequence ID" value="CDH58414.1"/>
    <property type="molecule type" value="Genomic_DNA"/>
</dbReference>
<dbReference type="SUPFAM" id="SSF109732">
    <property type="entry name" value="HBS1-like domain"/>
    <property type="match status" value="1"/>
</dbReference>
<feature type="region of interest" description="Disordered" evidence="13">
    <location>
        <begin position="103"/>
        <end position="295"/>
    </location>
</feature>
<dbReference type="SUPFAM" id="SSF50465">
    <property type="entry name" value="EF-Tu/eEF-1alpha/eIF2-gamma C-terminal domain"/>
    <property type="match status" value="1"/>
</dbReference>
<evidence type="ECO:0000256" key="12">
    <source>
        <dbReference type="ARBA" id="ARBA00074866"/>
    </source>
</evidence>
<evidence type="ECO:0000256" key="2">
    <source>
        <dbReference type="ARBA" id="ARBA00007249"/>
    </source>
</evidence>
<dbReference type="CDD" id="cd16267">
    <property type="entry name" value="HBS1-like_II"/>
    <property type="match status" value="1"/>
</dbReference>
<evidence type="ECO:0000256" key="7">
    <source>
        <dbReference type="ARBA" id="ARBA00022845"/>
    </source>
</evidence>
<dbReference type="Proteomes" id="UP000027586">
    <property type="component" value="Unassembled WGS sequence"/>
</dbReference>
<evidence type="ECO:0000256" key="11">
    <source>
        <dbReference type="ARBA" id="ARBA00063537"/>
    </source>
</evidence>
<dbReference type="OrthoDB" id="342024at2759"/>
<dbReference type="VEuPathDB" id="FungiDB:LCOR_09275.1"/>
<dbReference type="InterPro" id="IPR027417">
    <property type="entry name" value="P-loop_NTPase"/>
</dbReference>
<comment type="subunit">
    <text evidence="11">Component of the Dom34-Hbs1 complex, also named Pelota-HBS1L complex, composed of dom34 and hbs1.</text>
</comment>
<dbReference type="CDD" id="cd01883">
    <property type="entry name" value="EF1_alpha"/>
    <property type="match status" value="1"/>
</dbReference>
<dbReference type="GO" id="GO:1990533">
    <property type="term" value="C:Dom34-Hbs1 complex"/>
    <property type="evidence" value="ECO:0007669"/>
    <property type="project" value="UniProtKB-ARBA"/>
</dbReference>
<dbReference type="SUPFAM" id="SSF50447">
    <property type="entry name" value="Translation proteins"/>
    <property type="match status" value="1"/>
</dbReference>
<dbReference type="FunFam" id="2.40.30.10:FF:000020">
    <property type="entry name" value="Translation elongation factor EF-1"/>
    <property type="match status" value="1"/>
</dbReference>
<evidence type="ECO:0000256" key="10">
    <source>
        <dbReference type="ARBA" id="ARBA00049117"/>
    </source>
</evidence>
<comment type="subcellular location">
    <subcellularLocation>
        <location evidence="1">Cytoplasm</location>
    </subcellularLocation>
</comment>
<keyword evidence="8" id="KW-0648">Protein biosynthesis</keyword>
<dbReference type="InterPro" id="IPR054696">
    <property type="entry name" value="GTP-eEF1A_C"/>
</dbReference>
<keyword evidence="16" id="KW-1185">Reference proteome</keyword>
<dbReference type="SUPFAM" id="SSF52540">
    <property type="entry name" value="P-loop containing nucleoside triphosphate hydrolases"/>
    <property type="match status" value="1"/>
</dbReference>
<dbReference type="STRING" id="1263082.A0A068S7Z6"/>